<feature type="signal peptide" evidence="5">
    <location>
        <begin position="1"/>
        <end position="15"/>
    </location>
</feature>
<dbReference type="Proteomes" id="UP000324222">
    <property type="component" value="Unassembled WGS sequence"/>
</dbReference>
<protein>
    <submittedName>
        <fullName evidence="7">Ammonium transporter Rh type C</fullName>
    </submittedName>
</protein>
<evidence type="ECO:0000256" key="2">
    <source>
        <dbReference type="ARBA" id="ARBA00022692"/>
    </source>
</evidence>
<evidence type="ECO:0000256" key="4">
    <source>
        <dbReference type="ARBA" id="ARBA00023136"/>
    </source>
</evidence>
<proteinExistence type="predicted"/>
<comment type="subcellular location">
    <subcellularLocation>
        <location evidence="1">Membrane</location>
        <topology evidence="1">Multi-pass membrane protein</topology>
    </subcellularLocation>
</comment>
<feature type="chain" id="PRO_5023085425" evidence="5">
    <location>
        <begin position="16"/>
        <end position="92"/>
    </location>
</feature>
<evidence type="ECO:0000313" key="7">
    <source>
        <dbReference type="EMBL" id="MPC92360.1"/>
    </source>
</evidence>
<dbReference type="Gene3D" id="1.10.3430.10">
    <property type="entry name" value="Ammonium transporter AmtB like domains"/>
    <property type="match status" value="1"/>
</dbReference>
<dbReference type="EMBL" id="VSRR010090980">
    <property type="protein sequence ID" value="MPC92360.1"/>
    <property type="molecule type" value="Genomic_DNA"/>
</dbReference>
<accession>A0A5B7J6L5</accession>
<dbReference type="InterPro" id="IPR029020">
    <property type="entry name" value="Ammonium/urea_transptr"/>
</dbReference>
<gene>
    <name evidence="7" type="primary">RHCG</name>
    <name evidence="7" type="ORF">E2C01_087446</name>
</gene>
<keyword evidence="4" id="KW-0472">Membrane</keyword>
<dbReference type="OrthoDB" id="534912at2759"/>
<keyword evidence="5" id="KW-0732">Signal</keyword>
<evidence type="ECO:0000259" key="6">
    <source>
        <dbReference type="Pfam" id="PF00909"/>
    </source>
</evidence>
<dbReference type="GO" id="GO:0008519">
    <property type="term" value="F:ammonium channel activity"/>
    <property type="evidence" value="ECO:0007669"/>
    <property type="project" value="InterPro"/>
</dbReference>
<organism evidence="7 8">
    <name type="scientific">Portunus trituberculatus</name>
    <name type="common">Swimming crab</name>
    <name type="synonym">Neptunus trituberculatus</name>
    <dbReference type="NCBI Taxonomy" id="210409"/>
    <lineage>
        <taxon>Eukaryota</taxon>
        <taxon>Metazoa</taxon>
        <taxon>Ecdysozoa</taxon>
        <taxon>Arthropoda</taxon>
        <taxon>Crustacea</taxon>
        <taxon>Multicrustacea</taxon>
        <taxon>Malacostraca</taxon>
        <taxon>Eumalacostraca</taxon>
        <taxon>Eucarida</taxon>
        <taxon>Decapoda</taxon>
        <taxon>Pleocyemata</taxon>
        <taxon>Brachyura</taxon>
        <taxon>Eubrachyura</taxon>
        <taxon>Portunoidea</taxon>
        <taxon>Portunidae</taxon>
        <taxon>Portuninae</taxon>
        <taxon>Portunus</taxon>
    </lineage>
</organism>
<reference evidence="7 8" key="1">
    <citation type="submission" date="2019-05" db="EMBL/GenBank/DDBJ databases">
        <title>Another draft genome of Portunus trituberculatus and its Hox gene families provides insights of decapod evolution.</title>
        <authorList>
            <person name="Jeong J.-H."/>
            <person name="Song I."/>
            <person name="Kim S."/>
            <person name="Choi T."/>
            <person name="Kim D."/>
            <person name="Ryu S."/>
            <person name="Kim W."/>
        </authorList>
    </citation>
    <scope>NUCLEOTIDE SEQUENCE [LARGE SCALE GENOMIC DNA]</scope>
    <source>
        <tissue evidence="7">Muscle</tissue>
    </source>
</reference>
<dbReference type="InterPro" id="IPR024041">
    <property type="entry name" value="NH4_transpt_AmtB-like_dom"/>
</dbReference>
<comment type="caution">
    <text evidence="7">The sequence shown here is derived from an EMBL/GenBank/DDBJ whole genome shotgun (WGS) entry which is preliminary data.</text>
</comment>
<dbReference type="Pfam" id="PF00909">
    <property type="entry name" value="Ammonium_transp"/>
    <property type="match status" value="1"/>
</dbReference>
<evidence type="ECO:0000313" key="8">
    <source>
        <dbReference type="Proteomes" id="UP000324222"/>
    </source>
</evidence>
<name>A0A5B7J6L5_PORTR</name>
<keyword evidence="2" id="KW-0812">Transmembrane</keyword>
<evidence type="ECO:0000256" key="1">
    <source>
        <dbReference type="ARBA" id="ARBA00004141"/>
    </source>
</evidence>
<dbReference type="GO" id="GO:0016020">
    <property type="term" value="C:membrane"/>
    <property type="evidence" value="ECO:0007669"/>
    <property type="project" value="UniProtKB-SubCell"/>
</dbReference>
<dbReference type="AlphaFoldDB" id="A0A5B7J6L5"/>
<keyword evidence="3" id="KW-1133">Transmembrane helix</keyword>
<keyword evidence="8" id="KW-1185">Reference proteome</keyword>
<evidence type="ECO:0000256" key="5">
    <source>
        <dbReference type="SAM" id="SignalP"/>
    </source>
</evidence>
<evidence type="ECO:0000256" key="3">
    <source>
        <dbReference type="ARBA" id="ARBA00022989"/>
    </source>
</evidence>
<sequence length="92" mass="10137">MFVHVFGAYFGLAASLILYRRDASTEKEGSSYQSDMFAMIAPLHTTADRPAFLYSFSLLPPPPPSPPPPPPPPHLPLPAQRVQWLPLPSHVC</sequence>
<feature type="domain" description="Ammonium transporter AmtB-like" evidence="6">
    <location>
        <begin position="1"/>
        <end position="40"/>
    </location>
</feature>